<dbReference type="GO" id="GO:0005179">
    <property type="term" value="F:hormone activity"/>
    <property type="evidence" value="ECO:0007669"/>
    <property type="project" value="TreeGrafter"/>
</dbReference>
<feature type="signal peptide" evidence="6">
    <location>
        <begin position="1"/>
        <end position="29"/>
    </location>
</feature>
<protein>
    <recommendedName>
        <fullName evidence="9">Meteorin-like protein</fullName>
    </recommendedName>
</protein>
<dbReference type="PANTHER" id="PTHR28593:SF3">
    <property type="entry name" value="METEORIN-LIKE PROTEIN"/>
    <property type="match status" value="1"/>
</dbReference>
<organism evidence="7 8">
    <name type="scientific">Candidula unifasciata</name>
    <dbReference type="NCBI Taxonomy" id="100452"/>
    <lineage>
        <taxon>Eukaryota</taxon>
        <taxon>Metazoa</taxon>
        <taxon>Spiralia</taxon>
        <taxon>Lophotrochozoa</taxon>
        <taxon>Mollusca</taxon>
        <taxon>Gastropoda</taxon>
        <taxon>Heterobranchia</taxon>
        <taxon>Euthyneura</taxon>
        <taxon>Panpulmonata</taxon>
        <taxon>Eupulmonata</taxon>
        <taxon>Stylommatophora</taxon>
        <taxon>Helicina</taxon>
        <taxon>Helicoidea</taxon>
        <taxon>Geomitridae</taxon>
        <taxon>Candidula</taxon>
    </lineage>
</organism>
<evidence type="ECO:0000256" key="2">
    <source>
        <dbReference type="ARBA" id="ARBA00005669"/>
    </source>
</evidence>
<reference evidence="7" key="1">
    <citation type="submission" date="2021-04" db="EMBL/GenBank/DDBJ databases">
        <authorList>
            <consortium name="Molecular Ecology Group"/>
        </authorList>
    </citation>
    <scope>NUCLEOTIDE SEQUENCE</scope>
</reference>
<dbReference type="SUPFAM" id="SSF50242">
    <property type="entry name" value="TIMP-like"/>
    <property type="match status" value="1"/>
</dbReference>
<evidence type="ECO:0000256" key="3">
    <source>
        <dbReference type="ARBA" id="ARBA00022525"/>
    </source>
</evidence>
<evidence type="ECO:0000313" key="7">
    <source>
        <dbReference type="EMBL" id="CAG5114520.1"/>
    </source>
</evidence>
<dbReference type="PANTHER" id="PTHR28593">
    <property type="entry name" value="METEORIN-LIKE PROTEIN"/>
    <property type="match status" value="1"/>
</dbReference>
<evidence type="ECO:0008006" key="9">
    <source>
        <dbReference type="Google" id="ProtNLM"/>
    </source>
</evidence>
<evidence type="ECO:0000256" key="4">
    <source>
        <dbReference type="ARBA" id="ARBA00022729"/>
    </source>
</evidence>
<dbReference type="AlphaFoldDB" id="A0A8S3YHT0"/>
<comment type="subcellular location">
    <subcellularLocation>
        <location evidence="1">Secreted</location>
    </subcellularLocation>
</comment>
<accession>A0A8S3YHT0</accession>
<name>A0A8S3YHT0_9EUPU</name>
<dbReference type="InterPro" id="IPR008993">
    <property type="entry name" value="TIMP-like_OB-fold"/>
</dbReference>
<comment type="similarity">
    <text evidence="2">Belongs to the meteorin family.</text>
</comment>
<sequence>MRPRPSATADWAKTLLLLVMAIIVVHISGQHVCDHCNCQISSLGERQAIYSLSLVCYTGTITWFDASGAVRIELMPLLLGSFRACFLVHSDNTQVKVSHETPHVSPAQNYRLKSHGTRTLQLNHVLTATSKGNEFCVHSGSNGPLLLYVEAVRGPDLQGVPKIVLHYDLEKLDTHMEVDPMEECRPCTREELLDSYCSMDFVVVGIMAHVANSEVREHSNITVHVKQLIHQRQSHFFQRIQRSDSHLTGHVTVPRKCGMRKSEGDLILTGRYRLESLTLRCASYLHDWRKIQHEVECSHN</sequence>
<evidence type="ECO:0000256" key="6">
    <source>
        <dbReference type="SAM" id="SignalP"/>
    </source>
</evidence>
<evidence type="ECO:0000313" key="8">
    <source>
        <dbReference type="Proteomes" id="UP000678393"/>
    </source>
</evidence>
<gene>
    <name evidence="7" type="ORF">CUNI_LOCUS78</name>
</gene>
<dbReference type="Proteomes" id="UP000678393">
    <property type="component" value="Unassembled WGS sequence"/>
</dbReference>
<keyword evidence="3" id="KW-0964">Secreted</keyword>
<feature type="chain" id="PRO_5035889987" description="Meteorin-like protein" evidence="6">
    <location>
        <begin position="30"/>
        <end position="300"/>
    </location>
</feature>
<proteinExistence type="inferred from homology"/>
<dbReference type="Gene3D" id="2.40.50.120">
    <property type="match status" value="1"/>
</dbReference>
<keyword evidence="5" id="KW-1015">Disulfide bond</keyword>
<dbReference type="InterPro" id="IPR051998">
    <property type="entry name" value="Meteorin-like"/>
</dbReference>
<dbReference type="EMBL" id="CAJHNH020000002">
    <property type="protein sequence ID" value="CAG5114520.1"/>
    <property type="molecule type" value="Genomic_DNA"/>
</dbReference>
<evidence type="ECO:0000256" key="1">
    <source>
        <dbReference type="ARBA" id="ARBA00004613"/>
    </source>
</evidence>
<dbReference type="GO" id="GO:0005615">
    <property type="term" value="C:extracellular space"/>
    <property type="evidence" value="ECO:0007669"/>
    <property type="project" value="TreeGrafter"/>
</dbReference>
<dbReference type="OrthoDB" id="6092325at2759"/>
<keyword evidence="4 6" id="KW-0732">Signal</keyword>
<keyword evidence="8" id="KW-1185">Reference proteome</keyword>
<comment type="caution">
    <text evidence="7">The sequence shown here is derived from an EMBL/GenBank/DDBJ whole genome shotgun (WGS) entry which is preliminary data.</text>
</comment>
<evidence type="ECO:0000256" key="5">
    <source>
        <dbReference type="ARBA" id="ARBA00023157"/>
    </source>
</evidence>